<sequence length="874" mass="98598">MPYIQVDVAQSAKFNKTKTKTYSNGSSPMVSQRYKRGRKQRANTAERRGPVENTLCQESCSQFLQSRPQSGAPFAVLQYPSSVPVPSGSEVVDAINAPRSQNPRRLFQDTSLTMAPRRTIKKGEAGEQEAKERLAGFQSKPLDDTVPVSDRTTYKRGYAMWLFKEYVRDVLHREPDDTWLSLCSSSPVEVALAQDTCRAFLQTYVSDSSVSRVALGDQESEEVRQVNRVSSVLTVWRALVQEGDEAVLAPKRRENRCAARQWRLVNPSGKLISGPVWEVSNWIVHDLPSLTGISNELKRQKRAATAQDIVVIMQALLNRYRDILYSTAQLSDFAMIVLYMAIGGFRTNCPRNLKYADVRIGLANVDGKTNVFVRIRMPENKLRVASLKPASPGREFAVAILPCRLVCLASHVIGRALVRRAFRAGYTSFDQVLTRPSLRGCKVLFLPWAQGLGDLPFVDISGSQFYRIWYRCREVAGMEDPPIPYSMRVGSGGKIIGILGELLGNWMLMHKSNTHQEYYFPDYVSQNLARVTLGVLAPPEDALFSLLSDLSSTVDPFAPCHLSEEEFKKLLKRRDVQALQDHKTGQRNLLDQLSYLAIREKREKYFRNMEDARALGGNITITEPPISNSDVIVDVTPVDEEGRASFIELLASYSRLLKRSKKNDSNRNVPDLCPRSICVLCDPTGKALSFSQHSSLTRHYRIIYLRHGHLDEIRECPVPGCGLAIDAGVSPCYCHLERQHGKYYTPAAHRHIERSICVLCDPTGLPDCGSKIQAGIQPFCDHLQRTHGKHYTPHLYNNGLKQREHHRLYKRVQPTSEFQKKSAVAIRAKRKADDDIGRPDFDLLEQTLQDEIFTVDSDKDPVAKKRKQNVVADY</sequence>
<dbReference type="Pfam" id="PF11917">
    <property type="entry name" value="DUF3435"/>
    <property type="match status" value="1"/>
</dbReference>
<dbReference type="GeneID" id="54423261"/>
<evidence type="ECO:0000313" key="4">
    <source>
        <dbReference type="RefSeq" id="XP_033539307.1"/>
    </source>
</evidence>
<dbReference type="OrthoDB" id="5243844at2759"/>
<dbReference type="InterPro" id="IPR021842">
    <property type="entry name" value="DUF3435"/>
</dbReference>
<reference evidence="4" key="2">
    <citation type="submission" date="2020-04" db="EMBL/GenBank/DDBJ databases">
        <authorList>
            <consortium name="NCBI Genome Project"/>
        </authorList>
    </citation>
    <scope>NUCLEOTIDE SEQUENCE</scope>
    <source>
        <strain evidence="4">CBS 781.70</strain>
    </source>
</reference>
<dbReference type="EMBL" id="ML975149">
    <property type="protein sequence ID" value="KAF1817676.1"/>
    <property type="molecule type" value="Genomic_DNA"/>
</dbReference>
<dbReference type="RefSeq" id="XP_033539307.1">
    <property type="nucleotide sequence ID" value="XM_033682691.1"/>
</dbReference>
<feature type="region of interest" description="Disordered" evidence="1">
    <location>
        <begin position="19"/>
        <end position="48"/>
    </location>
</feature>
<organism evidence="2">
    <name type="scientific">Eremomyces bilateralis CBS 781.70</name>
    <dbReference type="NCBI Taxonomy" id="1392243"/>
    <lineage>
        <taxon>Eukaryota</taxon>
        <taxon>Fungi</taxon>
        <taxon>Dikarya</taxon>
        <taxon>Ascomycota</taxon>
        <taxon>Pezizomycotina</taxon>
        <taxon>Dothideomycetes</taxon>
        <taxon>Dothideomycetes incertae sedis</taxon>
        <taxon>Eremomycetales</taxon>
        <taxon>Eremomycetaceae</taxon>
        <taxon>Eremomyces</taxon>
    </lineage>
</organism>
<protein>
    <submittedName>
        <fullName evidence="2 4">Uncharacterized protein</fullName>
    </submittedName>
</protein>
<reference evidence="2 4" key="1">
    <citation type="submission" date="2020-01" db="EMBL/GenBank/DDBJ databases">
        <authorList>
            <consortium name="DOE Joint Genome Institute"/>
            <person name="Haridas S."/>
            <person name="Albert R."/>
            <person name="Binder M."/>
            <person name="Bloem J."/>
            <person name="Labutti K."/>
            <person name="Salamov A."/>
            <person name="Andreopoulos B."/>
            <person name="Baker S.E."/>
            <person name="Barry K."/>
            <person name="Bills G."/>
            <person name="Bluhm B.H."/>
            <person name="Cannon C."/>
            <person name="Castanera R."/>
            <person name="Culley D.E."/>
            <person name="Daum C."/>
            <person name="Ezra D."/>
            <person name="Gonzalez J.B."/>
            <person name="Henrissat B."/>
            <person name="Kuo A."/>
            <person name="Liang C."/>
            <person name="Lipzen A."/>
            <person name="Lutzoni F."/>
            <person name="Magnuson J."/>
            <person name="Mondo S."/>
            <person name="Nolan M."/>
            <person name="Ohm R."/>
            <person name="Pangilinan J."/>
            <person name="Park H.-J."/>
            <person name="Ramirez L."/>
            <person name="Alfaro M."/>
            <person name="Sun H."/>
            <person name="Tritt A."/>
            <person name="Yoshinaga Y."/>
            <person name="Zwiers L.-H."/>
            <person name="Turgeon B.G."/>
            <person name="Goodwin S.B."/>
            <person name="Spatafora J.W."/>
            <person name="Crous P.W."/>
            <person name="Grigoriev I.V."/>
        </authorList>
    </citation>
    <scope>NUCLEOTIDE SEQUENCE</scope>
    <source>
        <strain evidence="2 4">CBS 781.70</strain>
    </source>
</reference>
<keyword evidence="3" id="KW-1185">Reference proteome</keyword>
<reference evidence="4" key="3">
    <citation type="submission" date="2025-04" db="UniProtKB">
        <authorList>
            <consortium name="RefSeq"/>
        </authorList>
    </citation>
    <scope>IDENTIFICATION</scope>
    <source>
        <strain evidence="4">CBS 781.70</strain>
    </source>
</reference>
<evidence type="ECO:0000313" key="2">
    <source>
        <dbReference type="EMBL" id="KAF1817676.1"/>
    </source>
</evidence>
<name>A0A6G1GI93_9PEZI</name>
<dbReference type="AlphaFoldDB" id="A0A6G1GI93"/>
<gene>
    <name evidence="2 4" type="ORF">P152DRAFT_510855</name>
</gene>
<proteinExistence type="predicted"/>
<evidence type="ECO:0000256" key="1">
    <source>
        <dbReference type="SAM" id="MobiDB-lite"/>
    </source>
</evidence>
<dbReference type="Proteomes" id="UP000504638">
    <property type="component" value="Unplaced"/>
</dbReference>
<feature type="compositionally biased region" description="Polar residues" evidence="1">
    <location>
        <begin position="20"/>
        <end position="30"/>
    </location>
</feature>
<accession>A0A6G1GI93</accession>
<evidence type="ECO:0000313" key="3">
    <source>
        <dbReference type="Proteomes" id="UP000504638"/>
    </source>
</evidence>